<organism evidence="2 3">
    <name type="scientific">Schizothecium vesticola</name>
    <dbReference type="NCBI Taxonomy" id="314040"/>
    <lineage>
        <taxon>Eukaryota</taxon>
        <taxon>Fungi</taxon>
        <taxon>Dikarya</taxon>
        <taxon>Ascomycota</taxon>
        <taxon>Pezizomycotina</taxon>
        <taxon>Sordariomycetes</taxon>
        <taxon>Sordariomycetidae</taxon>
        <taxon>Sordariales</taxon>
        <taxon>Schizotheciaceae</taxon>
        <taxon>Schizothecium</taxon>
    </lineage>
</organism>
<name>A0AA40EW06_9PEZI</name>
<proteinExistence type="predicted"/>
<evidence type="ECO:0000313" key="3">
    <source>
        <dbReference type="Proteomes" id="UP001172155"/>
    </source>
</evidence>
<feature type="region of interest" description="Disordered" evidence="1">
    <location>
        <begin position="1"/>
        <end position="62"/>
    </location>
</feature>
<feature type="compositionally biased region" description="Polar residues" evidence="1">
    <location>
        <begin position="11"/>
        <end position="24"/>
    </location>
</feature>
<keyword evidence="3" id="KW-1185">Reference proteome</keyword>
<sequence length="213" mass="22554">MPSDTAPCNDLATTSPGLPSSNPIISPAMIGQPVQSRQPVQPCTPPPRRHSHKFAGLASSPESSPMDGAHEFICSSTDIVVQPREASPELGSSPPYHFIHSTSHVQELGADREIPSTPSVASPVDLDDNPCANCGEDNEPCRGRVADDTALACIKCDQLERECTPAAPLLLSIRTAWRAARIEQDHMYGGNISTASRLIRDTDALASAGIIPA</sequence>
<reference evidence="2" key="1">
    <citation type="submission" date="2023-06" db="EMBL/GenBank/DDBJ databases">
        <title>Genome-scale phylogeny and comparative genomics of the fungal order Sordariales.</title>
        <authorList>
            <consortium name="Lawrence Berkeley National Laboratory"/>
            <person name="Hensen N."/>
            <person name="Bonometti L."/>
            <person name="Westerberg I."/>
            <person name="Brannstrom I.O."/>
            <person name="Guillou S."/>
            <person name="Cros-Aarteil S."/>
            <person name="Calhoun S."/>
            <person name="Haridas S."/>
            <person name="Kuo A."/>
            <person name="Mondo S."/>
            <person name="Pangilinan J."/>
            <person name="Riley R."/>
            <person name="LaButti K."/>
            <person name="Andreopoulos B."/>
            <person name="Lipzen A."/>
            <person name="Chen C."/>
            <person name="Yanf M."/>
            <person name="Daum C."/>
            <person name="Ng V."/>
            <person name="Clum A."/>
            <person name="Steindorff A."/>
            <person name="Ohm R."/>
            <person name="Martin F."/>
            <person name="Silar P."/>
            <person name="Natvig D."/>
            <person name="Lalanne C."/>
            <person name="Gautier V."/>
            <person name="Ament-velasquez S.L."/>
            <person name="Kruys A."/>
            <person name="Hutchinson M.I."/>
            <person name="Powell A.J."/>
            <person name="Barry K."/>
            <person name="Miller A.N."/>
            <person name="Grigoriev I.V."/>
            <person name="Debuchy R."/>
            <person name="Gladieux P."/>
            <person name="Thoren M.H."/>
            <person name="Johannesson H."/>
        </authorList>
    </citation>
    <scope>NUCLEOTIDE SEQUENCE</scope>
    <source>
        <strain evidence="2">SMH3187-1</strain>
    </source>
</reference>
<accession>A0AA40EW06</accession>
<evidence type="ECO:0000256" key="1">
    <source>
        <dbReference type="SAM" id="MobiDB-lite"/>
    </source>
</evidence>
<dbReference type="EMBL" id="JAUKUD010000004">
    <property type="protein sequence ID" value="KAK0746603.1"/>
    <property type="molecule type" value="Genomic_DNA"/>
</dbReference>
<dbReference type="AlphaFoldDB" id="A0AA40EW06"/>
<dbReference type="Proteomes" id="UP001172155">
    <property type="component" value="Unassembled WGS sequence"/>
</dbReference>
<comment type="caution">
    <text evidence="2">The sequence shown here is derived from an EMBL/GenBank/DDBJ whole genome shotgun (WGS) entry which is preliminary data.</text>
</comment>
<protein>
    <submittedName>
        <fullName evidence="2">Uncharacterized protein</fullName>
    </submittedName>
</protein>
<gene>
    <name evidence="2" type="ORF">B0T18DRAFT_429539</name>
</gene>
<evidence type="ECO:0000313" key="2">
    <source>
        <dbReference type="EMBL" id="KAK0746603.1"/>
    </source>
</evidence>